<name>A0A7N0R9X0_KALFE</name>
<evidence type="ECO:0000256" key="2">
    <source>
        <dbReference type="ARBA" id="ARBA00023306"/>
    </source>
</evidence>
<proteinExistence type="predicted"/>
<dbReference type="GO" id="GO:0016538">
    <property type="term" value="F:cyclin-dependent protein serine/threonine kinase regulator activity"/>
    <property type="evidence" value="ECO:0007669"/>
    <property type="project" value="InterPro"/>
</dbReference>
<dbReference type="Gramene" id="Kaladp0003s0113.1.v1.1">
    <property type="protein sequence ID" value="Kaladp0003s0113.1.v1.1"/>
    <property type="gene ID" value="Kaladp0003s0113.v1.1"/>
</dbReference>
<dbReference type="AlphaFoldDB" id="A0A7N0R9X0"/>
<evidence type="ECO:0000313" key="4">
    <source>
        <dbReference type="Proteomes" id="UP000594263"/>
    </source>
</evidence>
<accession>A0A7N0R9X0</accession>
<evidence type="ECO:0000256" key="1">
    <source>
        <dbReference type="ARBA" id="ARBA00022618"/>
    </source>
</evidence>
<reference evidence="3" key="1">
    <citation type="submission" date="2021-01" db="UniProtKB">
        <authorList>
            <consortium name="EnsemblPlants"/>
        </authorList>
    </citation>
    <scope>IDENTIFICATION</scope>
</reference>
<dbReference type="InterPro" id="IPR043198">
    <property type="entry name" value="Cyclin/Ssn8"/>
</dbReference>
<protein>
    <submittedName>
        <fullName evidence="3">Uncharacterized protein</fullName>
    </submittedName>
</protein>
<dbReference type="EnsemblPlants" id="Kaladp0003s0113.1.v1.1">
    <property type="protein sequence ID" value="Kaladp0003s0113.1.v1.1"/>
    <property type="gene ID" value="Kaladp0003s0113.v1.1"/>
</dbReference>
<sequence>MAVLLAVETACLVVSVTWYFWSTDLAASTPANTLSARPILSVSSETLAVAVAVTWLRSSLWLQFQPHHIAAGAVYLACKLLNWDLSDLHCVWDEFQARPAVLQGTFTFLFI</sequence>
<dbReference type="PANTHER" id="PTHR10026">
    <property type="entry name" value="CYCLIN"/>
    <property type="match status" value="1"/>
</dbReference>
<dbReference type="Proteomes" id="UP000594263">
    <property type="component" value="Unplaced"/>
</dbReference>
<dbReference type="SUPFAM" id="SSF47954">
    <property type="entry name" value="Cyclin-like"/>
    <property type="match status" value="1"/>
</dbReference>
<dbReference type="Gene3D" id="1.10.472.10">
    <property type="entry name" value="Cyclin-like"/>
    <property type="match status" value="1"/>
</dbReference>
<keyword evidence="1" id="KW-0132">Cell division</keyword>
<keyword evidence="2" id="KW-0131">Cell cycle</keyword>
<dbReference type="GO" id="GO:0051301">
    <property type="term" value="P:cell division"/>
    <property type="evidence" value="ECO:0007669"/>
    <property type="project" value="UniProtKB-KW"/>
</dbReference>
<dbReference type="GO" id="GO:0006357">
    <property type="term" value="P:regulation of transcription by RNA polymerase II"/>
    <property type="evidence" value="ECO:0007669"/>
    <property type="project" value="InterPro"/>
</dbReference>
<keyword evidence="4" id="KW-1185">Reference proteome</keyword>
<organism evidence="3 4">
    <name type="scientific">Kalanchoe fedtschenkoi</name>
    <name type="common">Lavender scallops</name>
    <name type="synonym">South American air plant</name>
    <dbReference type="NCBI Taxonomy" id="63787"/>
    <lineage>
        <taxon>Eukaryota</taxon>
        <taxon>Viridiplantae</taxon>
        <taxon>Streptophyta</taxon>
        <taxon>Embryophyta</taxon>
        <taxon>Tracheophyta</taxon>
        <taxon>Spermatophyta</taxon>
        <taxon>Magnoliopsida</taxon>
        <taxon>eudicotyledons</taxon>
        <taxon>Gunneridae</taxon>
        <taxon>Pentapetalae</taxon>
        <taxon>Saxifragales</taxon>
        <taxon>Crassulaceae</taxon>
        <taxon>Kalanchoe</taxon>
    </lineage>
</organism>
<dbReference type="InterPro" id="IPR036915">
    <property type="entry name" value="Cyclin-like_sf"/>
</dbReference>
<evidence type="ECO:0000313" key="3">
    <source>
        <dbReference type="EnsemblPlants" id="Kaladp0003s0113.1.v1.1"/>
    </source>
</evidence>